<dbReference type="PROSITE" id="PS50850">
    <property type="entry name" value="MFS"/>
    <property type="match status" value="1"/>
</dbReference>
<keyword evidence="12" id="KW-1185">Reference proteome</keyword>
<keyword evidence="3 9" id="KW-0812">Transmembrane</keyword>
<evidence type="ECO:0000313" key="12">
    <source>
        <dbReference type="Proteomes" id="UP000095085"/>
    </source>
</evidence>
<feature type="transmembrane region" description="Helical" evidence="9">
    <location>
        <begin position="313"/>
        <end position="335"/>
    </location>
</feature>
<evidence type="ECO:0000256" key="5">
    <source>
        <dbReference type="ARBA" id="ARBA00023136"/>
    </source>
</evidence>
<evidence type="ECO:0000256" key="3">
    <source>
        <dbReference type="ARBA" id="ARBA00022692"/>
    </source>
</evidence>
<dbReference type="GO" id="GO:0045121">
    <property type="term" value="C:membrane raft"/>
    <property type="evidence" value="ECO:0007669"/>
    <property type="project" value="UniProtKB-ARBA"/>
</dbReference>
<dbReference type="RefSeq" id="XP_020074664.1">
    <property type="nucleotide sequence ID" value="XM_020222607.1"/>
</dbReference>
<feature type="region of interest" description="Disordered" evidence="8">
    <location>
        <begin position="496"/>
        <end position="517"/>
    </location>
</feature>
<feature type="transmembrane region" description="Helical" evidence="9">
    <location>
        <begin position="465"/>
        <end position="483"/>
    </location>
</feature>
<feature type="region of interest" description="Disordered" evidence="8">
    <location>
        <begin position="1"/>
        <end position="27"/>
    </location>
</feature>
<feature type="transmembrane region" description="Helical" evidence="9">
    <location>
        <begin position="371"/>
        <end position="392"/>
    </location>
</feature>
<feature type="transmembrane region" description="Helical" evidence="9">
    <location>
        <begin position="132"/>
        <end position="156"/>
    </location>
</feature>
<feature type="domain" description="Major facilitator superfamily (MFS) profile" evidence="10">
    <location>
        <begin position="44"/>
        <end position="488"/>
    </location>
</feature>
<dbReference type="GO" id="GO:0005886">
    <property type="term" value="C:plasma membrane"/>
    <property type="evidence" value="ECO:0007669"/>
    <property type="project" value="TreeGrafter"/>
</dbReference>
<feature type="transmembrane region" description="Helical" evidence="9">
    <location>
        <begin position="398"/>
        <end position="424"/>
    </location>
</feature>
<comment type="function">
    <text evidence="7">MFS antiporter that does not display functional linkage as drug transporter and performs functions that significantly affect biofilm development and virulence. No substrate for transport has been identified yet, but plays an important role in the growth in the host.</text>
</comment>
<dbReference type="EMBL" id="KV454544">
    <property type="protein sequence ID" value="ODV65597.1"/>
    <property type="molecule type" value="Genomic_DNA"/>
</dbReference>
<evidence type="ECO:0000256" key="1">
    <source>
        <dbReference type="ARBA" id="ARBA00004141"/>
    </source>
</evidence>
<feature type="transmembrane region" description="Helical" evidence="9">
    <location>
        <begin position="198"/>
        <end position="218"/>
    </location>
</feature>
<dbReference type="AlphaFoldDB" id="A0A1E4REA5"/>
<organism evidence="11 12">
    <name type="scientific">Hyphopichia burtonii NRRL Y-1933</name>
    <dbReference type="NCBI Taxonomy" id="984485"/>
    <lineage>
        <taxon>Eukaryota</taxon>
        <taxon>Fungi</taxon>
        <taxon>Dikarya</taxon>
        <taxon>Ascomycota</taxon>
        <taxon>Saccharomycotina</taxon>
        <taxon>Pichiomycetes</taxon>
        <taxon>Debaryomycetaceae</taxon>
        <taxon>Hyphopichia</taxon>
    </lineage>
</organism>
<proteinExistence type="inferred from homology"/>
<keyword evidence="2" id="KW-0813">Transport</keyword>
<dbReference type="Proteomes" id="UP000095085">
    <property type="component" value="Unassembled WGS sequence"/>
</dbReference>
<keyword evidence="4 9" id="KW-1133">Transmembrane helix</keyword>
<comment type="similarity">
    <text evidence="6">Belongs to the major facilitator superfamily. CAR1 family.</text>
</comment>
<evidence type="ECO:0000256" key="6">
    <source>
        <dbReference type="ARBA" id="ARBA00038347"/>
    </source>
</evidence>
<dbReference type="Pfam" id="PF07690">
    <property type="entry name" value="MFS_1"/>
    <property type="match status" value="1"/>
</dbReference>
<name>A0A1E4REA5_9ASCO</name>
<evidence type="ECO:0000256" key="2">
    <source>
        <dbReference type="ARBA" id="ARBA00022448"/>
    </source>
</evidence>
<dbReference type="OrthoDB" id="440553at2759"/>
<protein>
    <submittedName>
        <fullName evidence="11">MFS general substrate transporter</fullName>
    </submittedName>
</protein>
<comment type="subcellular location">
    <subcellularLocation>
        <location evidence="1">Membrane</location>
        <topology evidence="1">Multi-pass membrane protein</topology>
    </subcellularLocation>
</comment>
<feature type="transmembrane region" description="Helical" evidence="9">
    <location>
        <begin position="42"/>
        <end position="63"/>
    </location>
</feature>
<dbReference type="InterPro" id="IPR011701">
    <property type="entry name" value="MFS"/>
</dbReference>
<gene>
    <name evidence="11" type="ORF">HYPBUDRAFT_163178</name>
</gene>
<evidence type="ECO:0000256" key="9">
    <source>
        <dbReference type="SAM" id="Phobius"/>
    </source>
</evidence>
<evidence type="ECO:0000259" key="10">
    <source>
        <dbReference type="PROSITE" id="PS50850"/>
    </source>
</evidence>
<feature type="transmembrane region" description="Helical" evidence="9">
    <location>
        <begin position="79"/>
        <end position="97"/>
    </location>
</feature>
<dbReference type="InterPro" id="IPR020846">
    <property type="entry name" value="MFS_dom"/>
</dbReference>
<dbReference type="GO" id="GO:0055088">
    <property type="term" value="P:lipid homeostasis"/>
    <property type="evidence" value="ECO:0007669"/>
    <property type="project" value="UniProtKB-ARBA"/>
</dbReference>
<dbReference type="Gene3D" id="1.20.1250.20">
    <property type="entry name" value="MFS general substrate transporter like domains"/>
    <property type="match status" value="1"/>
</dbReference>
<feature type="compositionally biased region" description="Basic and acidic residues" evidence="8">
    <location>
        <begin position="15"/>
        <end position="27"/>
    </location>
</feature>
<dbReference type="InterPro" id="IPR036259">
    <property type="entry name" value="MFS_trans_sf"/>
</dbReference>
<dbReference type="PANTHER" id="PTHR23502:SF51">
    <property type="entry name" value="QUINIDINE RESISTANCE PROTEIN 1-RELATED"/>
    <property type="match status" value="1"/>
</dbReference>
<sequence length="517" mass="55733">MSLASSISNDIDAYPDGKKRDSSEENSKRVPPFTIFVKSDKAFLIILISAIGFWSSISSPIYFPAIPTLSKYFHVSDEIMNISVVLYLIFQGLAPSVSSNFADTFGKRPVFIASFLIYIASCIAISQTNVYWLLAFLRCIQASGIAPVIAIGSGVAGDVCTAADRGGFVGIVNGMLLVGNGIGGLVGALIIHGFDWRAIFIFLAIGGGATLLFVLVFLPETSRMIVGNGSIVPKSAFNKAPVLLFPHIKPKLTNDTSTLAPKEKMDFFAPFKLVLKIPVICTLLPAGLQFAAWTMTLTSISTVLESDAYNYSVMHVGLIYLPQGIACFVASLLSGKALNVYYRYRSNLHEKKYQDWDIEKRPPLNKYRIRLDLAIVPATFMILGLIIFGWCLEYKRHIISIIISTILISFAASSFMSIVITMLVDLQPTKGSTAASSVNLVRCLLAAIGVAVLEKMSHSMTLGGTYTFLAGICFVADLLLLGVPNPDSVISFSKSISSPNASNSASNSDSLISSGTS</sequence>
<dbReference type="GO" id="GO:0001765">
    <property type="term" value="P:membrane raft assembly"/>
    <property type="evidence" value="ECO:0007669"/>
    <property type="project" value="UniProtKB-ARBA"/>
</dbReference>
<feature type="transmembrane region" description="Helical" evidence="9">
    <location>
        <begin position="436"/>
        <end position="453"/>
    </location>
</feature>
<dbReference type="FunFam" id="1.20.1250.20:FF:000172">
    <property type="entry name" value="MFS multidrug resistance transporter"/>
    <property type="match status" value="1"/>
</dbReference>
<dbReference type="SUPFAM" id="SSF103473">
    <property type="entry name" value="MFS general substrate transporter"/>
    <property type="match status" value="1"/>
</dbReference>
<evidence type="ECO:0000313" key="11">
    <source>
        <dbReference type="EMBL" id="ODV65597.1"/>
    </source>
</evidence>
<feature type="transmembrane region" description="Helical" evidence="9">
    <location>
        <begin position="168"/>
        <end position="192"/>
    </location>
</feature>
<dbReference type="GO" id="GO:0022857">
    <property type="term" value="F:transmembrane transporter activity"/>
    <property type="evidence" value="ECO:0007669"/>
    <property type="project" value="InterPro"/>
</dbReference>
<evidence type="ECO:0000256" key="8">
    <source>
        <dbReference type="SAM" id="MobiDB-lite"/>
    </source>
</evidence>
<reference evidence="12" key="1">
    <citation type="submission" date="2016-05" db="EMBL/GenBank/DDBJ databases">
        <title>Comparative genomics of biotechnologically important yeasts.</title>
        <authorList>
            <consortium name="DOE Joint Genome Institute"/>
            <person name="Riley R."/>
            <person name="Haridas S."/>
            <person name="Wolfe K.H."/>
            <person name="Lopes M.R."/>
            <person name="Hittinger C.T."/>
            <person name="Goker M."/>
            <person name="Salamov A."/>
            <person name="Wisecaver J."/>
            <person name="Long T.M."/>
            <person name="Aerts A.L."/>
            <person name="Barry K."/>
            <person name="Choi C."/>
            <person name="Clum A."/>
            <person name="Coughlan A.Y."/>
            <person name="Deshpande S."/>
            <person name="Douglass A.P."/>
            <person name="Hanson S.J."/>
            <person name="Klenk H.-P."/>
            <person name="Labutti K."/>
            <person name="Lapidus A."/>
            <person name="Lindquist E."/>
            <person name="Lipzen A."/>
            <person name="Meier-Kolthoff J.P."/>
            <person name="Ohm R.A."/>
            <person name="Otillar R.P."/>
            <person name="Pangilinan J."/>
            <person name="Peng Y."/>
            <person name="Rokas A."/>
            <person name="Rosa C.A."/>
            <person name="Scheuner C."/>
            <person name="Sibirny A.A."/>
            <person name="Slot J.C."/>
            <person name="Stielow J.B."/>
            <person name="Sun H."/>
            <person name="Kurtzman C.P."/>
            <person name="Blackwell M."/>
            <person name="Grigoriev I.V."/>
            <person name="Jeffries T.W."/>
        </authorList>
    </citation>
    <scope>NUCLEOTIDE SEQUENCE [LARGE SCALE GENOMIC DNA]</scope>
    <source>
        <strain evidence="12">NRRL Y-1933</strain>
    </source>
</reference>
<dbReference type="PANTHER" id="PTHR23502">
    <property type="entry name" value="MAJOR FACILITATOR SUPERFAMILY"/>
    <property type="match status" value="1"/>
</dbReference>
<evidence type="ECO:0000256" key="4">
    <source>
        <dbReference type="ARBA" id="ARBA00022989"/>
    </source>
</evidence>
<feature type="transmembrane region" description="Helical" evidence="9">
    <location>
        <begin position="109"/>
        <end position="126"/>
    </location>
</feature>
<feature type="transmembrane region" description="Helical" evidence="9">
    <location>
        <begin position="273"/>
        <end position="293"/>
    </location>
</feature>
<dbReference type="STRING" id="984485.A0A1E4REA5"/>
<keyword evidence="5 9" id="KW-0472">Membrane</keyword>
<accession>A0A1E4REA5</accession>
<evidence type="ECO:0000256" key="7">
    <source>
        <dbReference type="ARBA" id="ARBA00053949"/>
    </source>
</evidence>
<dbReference type="GeneID" id="30997156"/>